<sequence>MLEKLFKRSKPKDLDEQTPAIRFGRYSDNNKPPEKVAKWNEADTLFKEKKHLESVRTFFTYLTDEQEGNVVHHIDGDTGTFEIYQGSQIIRGSYNSQKLVAETALARMPQPSVPVMRRLLEMNFKLYYSRFSLLNDQICMQFGSDLETASPSKLYYGLKEMATRADKQDDLLVQDFTTLLPADKAHVELIAEEEKEVKYKWFQQWIRETLTLIEDVDADKFSGGIAYSLLALAYRIDFLIRPEGKLLQDLEKIVETYFRKDDRRISEKNAEMMDCFTKMQGRSKEQFYPYLFRSKYTFSIVSPQSFKTIGDAIYNANQNINWYKENKQHKIAALISEYGFAYCQYSYSLPKPITEFFLLFMKVNYPGFFRDLGFTQNFTKEDGNYDQEAITAELTRIQDAWQEKYPEMKFRTDRLKWDSNVAFNQSFTNEVESLNMESPNR</sequence>
<dbReference type="Gene3D" id="3.30.1460.10">
    <property type="match status" value="1"/>
</dbReference>
<reference evidence="2 3" key="1">
    <citation type="submission" date="2016-11" db="EMBL/GenBank/DDBJ databases">
        <authorList>
            <person name="Jaros S."/>
            <person name="Januszkiewicz K."/>
            <person name="Wedrychowicz H."/>
        </authorList>
    </citation>
    <scope>NUCLEOTIDE SEQUENCE [LARGE SCALE GENOMIC DNA]</scope>
    <source>
        <strain evidence="2 3">DSM 26897</strain>
    </source>
</reference>
<evidence type="ECO:0000256" key="1">
    <source>
        <dbReference type="SAM" id="MobiDB-lite"/>
    </source>
</evidence>
<dbReference type="SUPFAM" id="SSF69635">
    <property type="entry name" value="Type III secretory system chaperone-like"/>
    <property type="match status" value="1"/>
</dbReference>
<evidence type="ECO:0008006" key="4">
    <source>
        <dbReference type="Google" id="ProtNLM"/>
    </source>
</evidence>
<feature type="region of interest" description="Disordered" evidence="1">
    <location>
        <begin position="1"/>
        <end position="34"/>
    </location>
</feature>
<dbReference type="Proteomes" id="UP000184368">
    <property type="component" value="Unassembled WGS sequence"/>
</dbReference>
<organism evidence="2 3">
    <name type="scientific">Cnuella takakiae</name>
    <dbReference type="NCBI Taxonomy" id="1302690"/>
    <lineage>
        <taxon>Bacteria</taxon>
        <taxon>Pseudomonadati</taxon>
        <taxon>Bacteroidota</taxon>
        <taxon>Chitinophagia</taxon>
        <taxon>Chitinophagales</taxon>
        <taxon>Chitinophagaceae</taxon>
        <taxon>Cnuella</taxon>
    </lineage>
</organism>
<name>A0A1M5F3D1_9BACT</name>
<evidence type="ECO:0000313" key="2">
    <source>
        <dbReference type="EMBL" id="SHF85691.1"/>
    </source>
</evidence>
<accession>A0A1M5F3D1</accession>
<protein>
    <recommendedName>
        <fullName evidence="4">YbjN domain-containing protein</fullName>
    </recommendedName>
</protein>
<evidence type="ECO:0000313" key="3">
    <source>
        <dbReference type="Proteomes" id="UP000184368"/>
    </source>
</evidence>
<gene>
    <name evidence="2" type="ORF">SAMN05444008_11311</name>
</gene>
<proteinExistence type="predicted"/>
<dbReference type="OrthoDB" id="1489794at2"/>
<keyword evidence="3" id="KW-1185">Reference proteome</keyword>
<dbReference type="AlphaFoldDB" id="A0A1M5F3D1"/>
<dbReference type="EMBL" id="FQUO01000013">
    <property type="protein sequence ID" value="SHF85691.1"/>
    <property type="molecule type" value="Genomic_DNA"/>
</dbReference>
<feature type="compositionally biased region" description="Basic and acidic residues" evidence="1">
    <location>
        <begin position="1"/>
        <end position="15"/>
    </location>
</feature>